<evidence type="ECO:0000256" key="1">
    <source>
        <dbReference type="ARBA" id="ARBA00004772"/>
    </source>
</evidence>
<dbReference type="KEGG" id="bav:BAV2299"/>
<evidence type="ECO:0000256" key="6">
    <source>
        <dbReference type="ARBA" id="ARBA00037589"/>
    </source>
</evidence>
<evidence type="ECO:0000256" key="8">
    <source>
        <dbReference type="ARBA" id="ARBA00048617"/>
    </source>
</evidence>
<comment type="pathway">
    <text evidence="1 9">Porphyrin-containing compound metabolism; protoporphyrin-IX biosynthesis; coproporphyrinogen-III from 5-aminolevulinate: step 3/4.</text>
</comment>
<evidence type="ECO:0000256" key="5">
    <source>
        <dbReference type="ARBA" id="ARBA00023244"/>
    </source>
</evidence>
<dbReference type="Proteomes" id="UP000001977">
    <property type="component" value="Chromosome"/>
</dbReference>
<dbReference type="HOGENOM" id="CLU_011276_9_4_4"/>
<keyword evidence="5 9" id="KW-0627">Porphyrin biosynthesis</keyword>
<protein>
    <recommendedName>
        <fullName evidence="7 9">Uroporphyrinogen-III synthase</fullName>
        <ecNumber evidence="3 9">4.2.1.75</ecNumber>
    </recommendedName>
</protein>
<dbReference type="PANTHER" id="PTHR38042:SF1">
    <property type="entry name" value="UROPORPHYRINOGEN-III SYNTHASE, CHLOROPLASTIC"/>
    <property type="match status" value="1"/>
</dbReference>
<dbReference type="STRING" id="360910.BAV2299"/>
<dbReference type="InterPro" id="IPR003754">
    <property type="entry name" value="4pyrrol_synth_uPrphyn_synth"/>
</dbReference>
<evidence type="ECO:0000256" key="3">
    <source>
        <dbReference type="ARBA" id="ARBA00013109"/>
    </source>
</evidence>
<dbReference type="AlphaFoldDB" id="Q2KYG5"/>
<dbReference type="eggNOG" id="COG1587">
    <property type="taxonomic scope" value="Bacteria"/>
</dbReference>
<proteinExistence type="inferred from homology"/>
<organism evidence="11 12">
    <name type="scientific">Bordetella avium (strain 197N)</name>
    <dbReference type="NCBI Taxonomy" id="360910"/>
    <lineage>
        <taxon>Bacteria</taxon>
        <taxon>Pseudomonadati</taxon>
        <taxon>Pseudomonadota</taxon>
        <taxon>Betaproteobacteria</taxon>
        <taxon>Burkholderiales</taxon>
        <taxon>Alcaligenaceae</taxon>
        <taxon>Bordetella</taxon>
    </lineage>
</organism>
<dbReference type="EC" id="4.2.1.75" evidence="3 9"/>
<accession>Q2KYG5</accession>
<evidence type="ECO:0000256" key="4">
    <source>
        <dbReference type="ARBA" id="ARBA00023239"/>
    </source>
</evidence>
<dbReference type="Gene3D" id="3.40.50.10090">
    <property type="match status" value="2"/>
</dbReference>
<dbReference type="GO" id="GO:0006780">
    <property type="term" value="P:uroporphyrinogen III biosynthetic process"/>
    <property type="evidence" value="ECO:0007669"/>
    <property type="project" value="UniProtKB-UniRule"/>
</dbReference>
<dbReference type="EMBL" id="AM167904">
    <property type="protein sequence ID" value="CAJ49909.1"/>
    <property type="molecule type" value="Genomic_DNA"/>
</dbReference>
<comment type="similarity">
    <text evidence="2 9">Belongs to the uroporphyrinogen-III synthase family.</text>
</comment>
<comment type="catalytic activity">
    <reaction evidence="8 9">
        <text>hydroxymethylbilane = uroporphyrinogen III + H2O</text>
        <dbReference type="Rhea" id="RHEA:18965"/>
        <dbReference type="ChEBI" id="CHEBI:15377"/>
        <dbReference type="ChEBI" id="CHEBI:57308"/>
        <dbReference type="ChEBI" id="CHEBI:57845"/>
        <dbReference type="EC" id="4.2.1.75"/>
    </reaction>
</comment>
<evidence type="ECO:0000256" key="9">
    <source>
        <dbReference type="RuleBase" id="RU366031"/>
    </source>
</evidence>
<comment type="function">
    <text evidence="6 9">Catalyzes cyclization of the linear tetrapyrrole, hydroxymethylbilane, to the macrocyclic uroporphyrinogen III.</text>
</comment>
<dbReference type="Pfam" id="PF02602">
    <property type="entry name" value="HEM4"/>
    <property type="match status" value="1"/>
</dbReference>
<dbReference type="CDD" id="cd06578">
    <property type="entry name" value="HemD"/>
    <property type="match status" value="1"/>
</dbReference>
<sequence length="266" mass="28434">MTASGGVMSPLAVLTRPEGRNEALAGRLRAAGWEVCVLPALRIVALPAPRAPRPEDYDLVVFVSGNAARLYLKQVYASAGAWPAATVAATVGPGSAQALFESGYFGANTTVLYPDISAPTHDSEALWQVLSAQGALPRRVLLVRGTQGRNWLAERLREAGAQVTAYAAYQRLPAQWDAATLDALRAWARQGRVATWLLTSGESIDAVAAQIARADLLSWWRNCRYVITHPVLRGRLTLSFAGEGSAAMVKECMPADEAIFEAFGAA</sequence>
<dbReference type="InterPro" id="IPR039793">
    <property type="entry name" value="UROS/Hem4"/>
</dbReference>
<name>Q2KYG5_BORA1</name>
<evidence type="ECO:0000256" key="7">
    <source>
        <dbReference type="ARBA" id="ARBA00040167"/>
    </source>
</evidence>
<dbReference type="GO" id="GO:0004852">
    <property type="term" value="F:uroporphyrinogen-III synthase activity"/>
    <property type="evidence" value="ECO:0007669"/>
    <property type="project" value="UniProtKB-UniRule"/>
</dbReference>
<evidence type="ECO:0000313" key="12">
    <source>
        <dbReference type="Proteomes" id="UP000001977"/>
    </source>
</evidence>
<dbReference type="PANTHER" id="PTHR38042">
    <property type="entry name" value="UROPORPHYRINOGEN-III SYNTHASE, CHLOROPLASTIC"/>
    <property type="match status" value="1"/>
</dbReference>
<dbReference type="SUPFAM" id="SSF69618">
    <property type="entry name" value="HemD-like"/>
    <property type="match status" value="1"/>
</dbReference>
<dbReference type="UniPathway" id="UPA00251">
    <property type="reaction ID" value="UER00320"/>
</dbReference>
<dbReference type="GO" id="GO:0006782">
    <property type="term" value="P:protoporphyrinogen IX biosynthetic process"/>
    <property type="evidence" value="ECO:0007669"/>
    <property type="project" value="UniProtKB-UniRule"/>
</dbReference>
<evidence type="ECO:0000259" key="10">
    <source>
        <dbReference type="Pfam" id="PF02602"/>
    </source>
</evidence>
<keyword evidence="4 9" id="KW-0456">Lyase</keyword>
<evidence type="ECO:0000256" key="2">
    <source>
        <dbReference type="ARBA" id="ARBA00008133"/>
    </source>
</evidence>
<dbReference type="InterPro" id="IPR036108">
    <property type="entry name" value="4pyrrol_syn_uPrphyn_synt_sf"/>
</dbReference>
<gene>
    <name evidence="11" type="primary">hemD</name>
    <name evidence="11" type="ordered locus">BAV2299</name>
</gene>
<reference evidence="11 12" key="1">
    <citation type="journal article" date="2006" name="J. Bacteriol.">
        <title>Comparison of the genome sequence of the poultry pathogen Bordetella avium with those of B. bronchiseptica, B. pertussis, and B. parapertussis reveals extensive diversity in surface structures associated with host interaction.</title>
        <authorList>
            <person name="Sebaihia M."/>
            <person name="Preston A."/>
            <person name="Maskell D.J."/>
            <person name="Kuzmiak H."/>
            <person name="Connell T.D."/>
            <person name="King N.D."/>
            <person name="Orndorff P.E."/>
            <person name="Miyamoto D.M."/>
            <person name="Thomson N.R."/>
            <person name="Harris D."/>
            <person name="Goble A."/>
            <person name="Lord A."/>
            <person name="Murphy L."/>
            <person name="Quail M.A."/>
            <person name="Rutter S."/>
            <person name="Squares R."/>
            <person name="Squares S."/>
            <person name="Woodward J."/>
            <person name="Parkhill J."/>
            <person name="Temple L.M."/>
        </authorList>
    </citation>
    <scope>NUCLEOTIDE SEQUENCE [LARGE SCALE GENOMIC DNA]</scope>
    <source>
        <strain evidence="11 12">197N</strain>
    </source>
</reference>
<evidence type="ECO:0000313" key="11">
    <source>
        <dbReference type="EMBL" id="CAJ49909.1"/>
    </source>
</evidence>
<keyword evidence="12" id="KW-1185">Reference proteome</keyword>
<feature type="domain" description="Tetrapyrrole biosynthesis uroporphyrinogen III synthase" evidence="10">
    <location>
        <begin position="23"/>
        <end position="233"/>
    </location>
</feature>